<comment type="subcellular location">
    <subcellularLocation>
        <location evidence="1">Periplasm</location>
    </subcellularLocation>
</comment>
<dbReference type="PANTHER" id="PTHR30024">
    <property type="entry name" value="ALIPHATIC SULFONATES-BINDING PROTEIN-RELATED"/>
    <property type="match status" value="1"/>
</dbReference>
<accession>A0A1A7R796</accession>
<evidence type="ECO:0000259" key="5">
    <source>
        <dbReference type="Pfam" id="PF09084"/>
    </source>
</evidence>
<feature type="domain" description="SsuA/THI5-like" evidence="5">
    <location>
        <begin position="55"/>
        <end position="191"/>
    </location>
</feature>
<evidence type="ECO:0000256" key="3">
    <source>
        <dbReference type="ARBA" id="ARBA00022729"/>
    </source>
</evidence>
<dbReference type="RefSeq" id="WP_067766637.1">
    <property type="nucleotide sequence ID" value="NZ_LZDS01000028.1"/>
</dbReference>
<dbReference type="SUPFAM" id="SSF53850">
    <property type="entry name" value="Periplasmic binding protein-like II"/>
    <property type="match status" value="1"/>
</dbReference>
<comment type="caution">
    <text evidence="6">The sequence shown here is derived from an EMBL/GenBank/DDBJ whole genome shotgun (WGS) entry which is preliminary data.</text>
</comment>
<keyword evidence="7" id="KW-1185">Reference proteome</keyword>
<dbReference type="AlphaFoldDB" id="A0A1A7R796"/>
<dbReference type="OrthoDB" id="7374754at2"/>
<dbReference type="InterPro" id="IPR015168">
    <property type="entry name" value="SsuA/THI5"/>
</dbReference>
<dbReference type="PANTHER" id="PTHR30024:SF47">
    <property type="entry name" value="TAURINE-BINDING PERIPLASMIC PROTEIN"/>
    <property type="match status" value="1"/>
</dbReference>
<proteinExistence type="inferred from homology"/>
<keyword evidence="3 4" id="KW-0732">Signal</keyword>
<gene>
    <name evidence="6" type="ORF">A9J31_08700</name>
</gene>
<evidence type="ECO:0000256" key="4">
    <source>
        <dbReference type="SAM" id="SignalP"/>
    </source>
</evidence>
<organism evidence="6 7">
    <name type="scientific">Acinetobacter gandensis</name>
    <dbReference type="NCBI Taxonomy" id="1443941"/>
    <lineage>
        <taxon>Bacteria</taxon>
        <taxon>Pseudomonadati</taxon>
        <taxon>Pseudomonadota</taxon>
        <taxon>Gammaproteobacteria</taxon>
        <taxon>Moraxellales</taxon>
        <taxon>Moraxellaceae</taxon>
        <taxon>Acinetobacter</taxon>
    </lineage>
</organism>
<evidence type="ECO:0000256" key="2">
    <source>
        <dbReference type="ARBA" id="ARBA00010742"/>
    </source>
</evidence>
<dbReference type="Pfam" id="PF09084">
    <property type="entry name" value="NMT1"/>
    <property type="match status" value="1"/>
</dbReference>
<protein>
    <submittedName>
        <fullName evidence="6">ABC transporter substrate-binding protein</fullName>
    </submittedName>
</protein>
<feature type="chain" id="PRO_5008360594" evidence="4">
    <location>
        <begin position="24"/>
        <end position="341"/>
    </location>
</feature>
<dbReference type="PROSITE" id="PS51257">
    <property type="entry name" value="PROKAR_LIPOPROTEIN"/>
    <property type="match status" value="1"/>
</dbReference>
<evidence type="ECO:0000256" key="1">
    <source>
        <dbReference type="ARBA" id="ARBA00004418"/>
    </source>
</evidence>
<evidence type="ECO:0000313" key="7">
    <source>
        <dbReference type="Proteomes" id="UP000185753"/>
    </source>
</evidence>
<dbReference type="GO" id="GO:0042597">
    <property type="term" value="C:periplasmic space"/>
    <property type="evidence" value="ECO:0007669"/>
    <property type="project" value="UniProtKB-SubCell"/>
</dbReference>
<reference evidence="7" key="1">
    <citation type="submission" date="2016-06" db="EMBL/GenBank/DDBJ databases">
        <authorList>
            <person name="Radolfova-Krizova L."/>
            <person name="Nemec A."/>
        </authorList>
    </citation>
    <scope>NUCLEOTIDE SEQUENCE [LARGE SCALE GENOMIC DNA]</scope>
    <source>
        <strain evidence="7">ANC 4275</strain>
    </source>
</reference>
<dbReference type="Gene3D" id="3.40.190.10">
    <property type="entry name" value="Periplasmic binding protein-like II"/>
    <property type="match status" value="2"/>
</dbReference>
<dbReference type="Proteomes" id="UP000185753">
    <property type="component" value="Unassembled WGS sequence"/>
</dbReference>
<sequence length="341" mass="37053">MFKKLSLSVLIASSLLLVGCSKSSDSTSEANTTSQSSAPIRIAYSEWPGSLAWEVAKSKGWFEDAGLNVQLEWFSDYNASIQAFLAGKIDGASVANGDNFMLSSQGVNGSIILVNSMSTGNDIIIAKPGIESVKDLAGKTVAFEKGLVSELFFTTAMENEGQDPSKVKVVNAVTQELSQVFNTPGIDAITLWHPFGLQALKAVPGSKVIYDSSKTPGLIYDVLSVNLPNIEKRKDDWTKLVVVWDKVVKYLEDPATRADGIKIMANRADIQPEQLENLMAGTTLLDLEDNKKVFTKGDGFDSLYGSSYNVNEFNMRVGIYSDSPKVENTIYPHLVNNAKAE</sequence>
<evidence type="ECO:0000313" key="6">
    <source>
        <dbReference type="EMBL" id="OBX27751.1"/>
    </source>
</evidence>
<dbReference type="EMBL" id="LZDS01000028">
    <property type="protein sequence ID" value="OBX27751.1"/>
    <property type="molecule type" value="Genomic_DNA"/>
</dbReference>
<comment type="similarity">
    <text evidence="2">Belongs to the bacterial solute-binding protein SsuA/TauA family.</text>
</comment>
<name>A0A1A7R796_9GAMM</name>
<feature type="signal peptide" evidence="4">
    <location>
        <begin position="1"/>
        <end position="23"/>
    </location>
</feature>
<dbReference type="STRING" id="1443941.A9J31_08700"/>